<dbReference type="GO" id="GO:0005737">
    <property type="term" value="C:cytoplasm"/>
    <property type="evidence" value="ECO:0007669"/>
    <property type="project" value="TreeGrafter"/>
</dbReference>
<dbReference type="SMART" id="SM00490">
    <property type="entry name" value="HELICc"/>
    <property type="match status" value="1"/>
</dbReference>
<dbReference type="InterPro" id="IPR051363">
    <property type="entry name" value="RLR_Helicase"/>
</dbReference>
<dbReference type="PANTHER" id="PTHR14074">
    <property type="entry name" value="HELICASE WITH DEATH DOMAIN-RELATED"/>
    <property type="match status" value="1"/>
</dbReference>
<protein>
    <submittedName>
        <fullName evidence="3">ATP-dependent RNA helicase DDX58</fullName>
        <ecNumber evidence="3">3.6.3.14</ecNumber>
    </submittedName>
</protein>
<dbReference type="Proteomes" id="UP000596742">
    <property type="component" value="Unassembled WGS sequence"/>
</dbReference>
<feature type="domain" description="Helicase C-terminal" evidence="1">
    <location>
        <begin position="1"/>
        <end position="150"/>
    </location>
</feature>
<organism evidence="3 4">
    <name type="scientific">Mytilus galloprovincialis</name>
    <name type="common">Mediterranean mussel</name>
    <dbReference type="NCBI Taxonomy" id="29158"/>
    <lineage>
        <taxon>Eukaryota</taxon>
        <taxon>Metazoa</taxon>
        <taxon>Spiralia</taxon>
        <taxon>Lophotrochozoa</taxon>
        <taxon>Mollusca</taxon>
        <taxon>Bivalvia</taxon>
        <taxon>Autobranchia</taxon>
        <taxon>Pteriomorphia</taxon>
        <taxon>Mytilida</taxon>
        <taxon>Mytiloidea</taxon>
        <taxon>Mytilidae</taxon>
        <taxon>Mytilinae</taxon>
        <taxon>Mytilus</taxon>
    </lineage>
</organism>
<feature type="domain" description="RLR CTR" evidence="2">
    <location>
        <begin position="153"/>
        <end position="276"/>
    </location>
</feature>
<dbReference type="PANTHER" id="PTHR14074:SF16">
    <property type="entry name" value="ANTIVIRAL INNATE IMMUNE RESPONSE RECEPTOR RIG-I"/>
    <property type="match status" value="1"/>
</dbReference>
<dbReference type="EC" id="3.6.3.14" evidence="3"/>
<dbReference type="PROSITE" id="PS51194">
    <property type="entry name" value="HELICASE_CTER"/>
    <property type="match status" value="1"/>
</dbReference>
<comment type="caution">
    <text evidence="3">The sequence shown here is derived from an EMBL/GenBank/DDBJ whole genome shotgun (WGS) entry which is preliminary data.</text>
</comment>
<keyword evidence="3" id="KW-0547">Nucleotide-binding</keyword>
<keyword evidence="3" id="KW-0067">ATP-binding</keyword>
<dbReference type="Pfam" id="PF11648">
    <property type="entry name" value="RIG-I_C-RD"/>
    <property type="match status" value="1"/>
</dbReference>
<proteinExistence type="predicted"/>
<dbReference type="Gene3D" id="2.170.150.30">
    <property type="entry name" value="RIG-I-like receptor, C-terminal regulatory domain"/>
    <property type="match status" value="1"/>
</dbReference>
<name>A0A8B6E439_MYTGA</name>
<evidence type="ECO:0000313" key="4">
    <source>
        <dbReference type="Proteomes" id="UP000596742"/>
    </source>
</evidence>
<dbReference type="Pfam" id="PF00271">
    <property type="entry name" value="Helicase_C"/>
    <property type="match status" value="1"/>
</dbReference>
<evidence type="ECO:0000259" key="2">
    <source>
        <dbReference type="PROSITE" id="PS51789"/>
    </source>
</evidence>
<evidence type="ECO:0000259" key="1">
    <source>
        <dbReference type="PROSITE" id="PS51194"/>
    </source>
</evidence>
<dbReference type="EMBL" id="UYJE01004474">
    <property type="protein sequence ID" value="VDI28320.1"/>
    <property type="molecule type" value="Genomic_DNA"/>
</dbReference>
<dbReference type="SUPFAM" id="SSF52540">
    <property type="entry name" value="P-loop containing nucleoside triphosphate hydrolases"/>
    <property type="match status" value="1"/>
</dbReference>
<accession>A0A8B6E439</accession>
<dbReference type="OrthoDB" id="416741at2759"/>
<dbReference type="AlphaFoldDB" id="A0A8B6E439"/>
<keyword evidence="4" id="KW-1185">Reference proteome</keyword>
<dbReference type="PROSITE" id="PS51789">
    <property type="entry name" value="RLR_CTR"/>
    <property type="match status" value="1"/>
</dbReference>
<gene>
    <name evidence="3" type="ORF">MGAL_10B076432</name>
</gene>
<keyword evidence="3" id="KW-0378">Hydrolase</keyword>
<evidence type="ECO:0000313" key="3">
    <source>
        <dbReference type="EMBL" id="VDI28320.1"/>
    </source>
</evidence>
<sequence>MSTTDGEMAGVFIPLLEHIIKAGELISSPKIKQIMGDGITKMEQDGILYEFRTREHKIMLATSVAEEGLDIQTCNLVIRYDHGPNEIALIQARGRSRAEGSKRIVESSEKKGSAEEENIYLMSETKINEAIQKIRQKLSQNKGKFLEDVEKIQRSEKVKRDLEKFVLRCGKCSSYICISSDIKKIQGVHHAVVNDEVRNNITTQKSEVRYVDAYTTCGVGKFNCKHCGKELGNVTIYKRAEFPVLKIENFFVTYSAGKANFFQELESRAILSTSNA</sequence>
<dbReference type="InterPro" id="IPR027417">
    <property type="entry name" value="P-loop_NTPase"/>
</dbReference>
<dbReference type="Gene3D" id="3.40.50.300">
    <property type="entry name" value="P-loop containing nucleotide triphosphate hydrolases"/>
    <property type="match status" value="2"/>
</dbReference>
<dbReference type="GO" id="GO:0004386">
    <property type="term" value="F:helicase activity"/>
    <property type="evidence" value="ECO:0007669"/>
    <property type="project" value="UniProtKB-KW"/>
</dbReference>
<reference evidence="3" key="1">
    <citation type="submission" date="2018-11" db="EMBL/GenBank/DDBJ databases">
        <authorList>
            <person name="Alioto T."/>
            <person name="Alioto T."/>
        </authorList>
    </citation>
    <scope>NUCLEOTIDE SEQUENCE</scope>
</reference>
<dbReference type="GO" id="GO:0016787">
    <property type="term" value="F:hydrolase activity"/>
    <property type="evidence" value="ECO:0007669"/>
    <property type="project" value="UniProtKB-KW"/>
</dbReference>
<dbReference type="InterPro" id="IPR001650">
    <property type="entry name" value="Helicase_C-like"/>
</dbReference>
<keyword evidence="3" id="KW-0347">Helicase</keyword>
<dbReference type="InterPro" id="IPR038557">
    <property type="entry name" value="RLR_C_sf"/>
</dbReference>
<dbReference type="InterPro" id="IPR021673">
    <property type="entry name" value="RLR_CTR"/>
</dbReference>